<dbReference type="AlphaFoldDB" id="A0A2M4B777"/>
<sequence>MGIWLVAATVRWELLIRACYPVVHPPESHAMPCTFGVDRCSHHHTLFPVGYDQVLCTNGKGAKCNKNCSPLAAEQNV</sequence>
<evidence type="ECO:0000313" key="1">
    <source>
        <dbReference type="EMBL" id="MBW48840.1"/>
    </source>
</evidence>
<accession>A0A2M4B777</accession>
<organism evidence="1">
    <name type="scientific">Anopheles triannulatus</name>
    <dbReference type="NCBI Taxonomy" id="58253"/>
    <lineage>
        <taxon>Eukaryota</taxon>
        <taxon>Metazoa</taxon>
        <taxon>Ecdysozoa</taxon>
        <taxon>Arthropoda</taxon>
        <taxon>Hexapoda</taxon>
        <taxon>Insecta</taxon>
        <taxon>Pterygota</taxon>
        <taxon>Neoptera</taxon>
        <taxon>Endopterygota</taxon>
        <taxon>Diptera</taxon>
        <taxon>Nematocera</taxon>
        <taxon>Culicoidea</taxon>
        <taxon>Culicidae</taxon>
        <taxon>Anophelinae</taxon>
        <taxon>Anopheles</taxon>
    </lineage>
</organism>
<name>A0A2M4B777_9DIPT</name>
<protein>
    <submittedName>
        <fullName evidence="1">Putative secreted protein</fullName>
    </submittedName>
</protein>
<dbReference type="EMBL" id="GGFK01015519">
    <property type="protein sequence ID" value="MBW48840.1"/>
    <property type="molecule type" value="Transcribed_RNA"/>
</dbReference>
<proteinExistence type="predicted"/>
<reference evidence="1" key="1">
    <citation type="submission" date="2018-01" db="EMBL/GenBank/DDBJ databases">
        <title>An insight into the sialome of Amazonian anophelines.</title>
        <authorList>
            <person name="Ribeiro J.M."/>
            <person name="Scarpassa V."/>
            <person name="Calvo E."/>
        </authorList>
    </citation>
    <scope>NUCLEOTIDE SEQUENCE</scope>
    <source>
        <tissue evidence="1">Salivary glands</tissue>
    </source>
</reference>